<dbReference type="SUPFAM" id="SSF51283">
    <property type="entry name" value="dUTPase-like"/>
    <property type="match status" value="1"/>
</dbReference>
<dbReference type="InterPro" id="IPR029054">
    <property type="entry name" value="dUTPase-like"/>
</dbReference>
<dbReference type="Proteomes" id="UP001057557">
    <property type="component" value="Segment"/>
</dbReference>
<dbReference type="Gene3D" id="2.70.40.10">
    <property type="match status" value="1"/>
</dbReference>
<dbReference type="InterPro" id="IPR036157">
    <property type="entry name" value="dUTPase-like_sf"/>
</dbReference>
<evidence type="ECO:0000313" key="2">
    <source>
        <dbReference type="EMBL" id="UQT00691.1"/>
    </source>
</evidence>
<reference evidence="2" key="1">
    <citation type="submission" date="2022-03" db="EMBL/GenBank/DDBJ databases">
        <title>Phage cocktails constrain the growth of Enterococcus.</title>
        <authorList>
            <person name="Wandro S."/>
        </authorList>
    </citation>
    <scope>NUCLEOTIDE SEQUENCE</scope>
</reference>
<evidence type="ECO:0000259" key="1">
    <source>
        <dbReference type="Pfam" id="PF00692"/>
    </source>
</evidence>
<evidence type="ECO:0000313" key="3">
    <source>
        <dbReference type="Proteomes" id="UP001057557"/>
    </source>
</evidence>
<dbReference type="Pfam" id="PF00692">
    <property type="entry name" value="dUTPase"/>
    <property type="match status" value="1"/>
</dbReference>
<feature type="domain" description="dUTPase-like" evidence="1">
    <location>
        <begin position="14"/>
        <end position="56"/>
    </location>
</feature>
<keyword evidence="3" id="KW-1185">Reference proteome</keyword>
<organism evidence="2 3">
    <name type="scientific">Enterococcus phage vB_OCPT_CCS1</name>
    <dbReference type="NCBI Taxonomy" id="2922323"/>
    <lineage>
        <taxon>Viruses</taxon>
        <taxon>Duplodnaviria</taxon>
        <taxon>Heunggongvirae</taxon>
        <taxon>Uroviricota</taxon>
        <taxon>Caudoviricetes</taxon>
        <taxon>Herelleviridae</taxon>
        <taxon>Brockvirinae</taxon>
        <taxon>Schiekvirus</taxon>
        <taxon>Schiekvirus Ccs1</taxon>
    </lineage>
</organism>
<protein>
    <recommendedName>
        <fullName evidence="1">dUTPase-like domain-containing protein</fullName>
    </recommendedName>
</protein>
<accession>A0A9E7DUY0</accession>
<proteinExistence type="predicted"/>
<name>A0A9E7DUY0_9CAUD</name>
<sequence>MFTGVSETYVVAGTIFIPKGTRLCQAFLLPRYATNFVEVDELDETERGEGAYGSSGVK</sequence>
<dbReference type="EMBL" id="ON113170">
    <property type="protein sequence ID" value="UQT00691.1"/>
    <property type="molecule type" value="Genomic_DNA"/>
</dbReference>
<gene>
    <name evidence="2" type="ORF">JEFDOCMN_00153</name>
</gene>